<reference evidence="4 5" key="1">
    <citation type="submission" date="2021-07" db="EMBL/GenBank/DDBJ databases">
        <title>Karlodiniumbacter phycospheric gen. nov., sp. nov., a phycosphere bacterium isolated from karlodinium veneficum.</title>
        <authorList>
            <person name="Peng Y."/>
            <person name="Jiang L."/>
            <person name="Lee J."/>
        </authorList>
    </citation>
    <scope>NUCLEOTIDE SEQUENCE</scope>
    <source>
        <strain evidence="4 5">N5</strain>
    </source>
</reference>
<dbReference type="EMBL" id="JAIMBW010000001">
    <property type="protein sequence ID" value="MBY4892368.1"/>
    <property type="molecule type" value="Genomic_DNA"/>
</dbReference>
<dbReference type="Pfam" id="PF00126">
    <property type="entry name" value="HTH_1"/>
    <property type="match status" value="1"/>
</dbReference>
<dbReference type="GO" id="GO:0006351">
    <property type="term" value="P:DNA-templated transcription"/>
    <property type="evidence" value="ECO:0007669"/>
    <property type="project" value="TreeGrafter"/>
</dbReference>
<name>A0A975TWQ5_9RHOB</name>
<dbReference type="PANTHER" id="PTHR30537:SF3">
    <property type="entry name" value="TRANSCRIPTIONAL REGULATORY PROTEIN"/>
    <property type="match status" value="1"/>
</dbReference>
<gene>
    <name evidence="3" type="ORF">KUL25_06295</name>
    <name evidence="4" type="ORF">KUL25_06300</name>
</gene>
<organism evidence="4">
    <name type="scientific">Gymnodinialimonas phycosphaerae</name>
    <dbReference type="NCBI Taxonomy" id="2841589"/>
    <lineage>
        <taxon>Bacteria</taxon>
        <taxon>Pseudomonadati</taxon>
        <taxon>Pseudomonadota</taxon>
        <taxon>Alphaproteobacteria</taxon>
        <taxon>Rhodobacterales</taxon>
        <taxon>Paracoccaceae</taxon>
        <taxon>Gymnodinialimonas</taxon>
    </lineage>
</organism>
<dbReference type="SUPFAM" id="SSF46785">
    <property type="entry name" value="Winged helix' DNA-binding domain"/>
    <property type="match status" value="1"/>
</dbReference>
<dbReference type="EMBL" id="CP078073">
    <property type="protein sequence ID" value="QXL89118.1"/>
    <property type="molecule type" value="Genomic_DNA"/>
</dbReference>
<dbReference type="InterPro" id="IPR000847">
    <property type="entry name" value="LysR_HTH_N"/>
</dbReference>
<protein>
    <submittedName>
        <fullName evidence="4">LysR family transcriptional regulator</fullName>
    </submittedName>
</protein>
<dbReference type="PANTHER" id="PTHR30537">
    <property type="entry name" value="HTH-TYPE TRANSCRIPTIONAL REGULATOR"/>
    <property type="match status" value="1"/>
</dbReference>
<dbReference type="RefSeq" id="WP_257892167.1">
    <property type="nucleotide sequence ID" value="NZ_JAIMBW010000001.1"/>
</dbReference>
<evidence type="ECO:0000313" key="4">
    <source>
        <dbReference type="EMBL" id="QXL89118.1"/>
    </source>
</evidence>
<dbReference type="AlphaFoldDB" id="A0A975TWQ5"/>
<dbReference type="InterPro" id="IPR036390">
    <property type="entry name" value="WH_DNA-bd_sf"/>
</dbReference>
<evidence type="ECO:0000259" key="2">
    <source>
        <dbReference type="PROSITE" id="PS50931"/>
    </source>
</evidence>
<accession>A0A975TWQ5</accession>
<keyword evidence="5" id="KW-1185">Reference proteome</keyword>
<proteinExistence type="inferred from homology"/>
<evidence type="ECO:0000313" key="5">
    <source>
        <dbReference type="Proteomes" id="UP000693972"/>
    </source>
</evidence>
<dbReference type="SUPFAM" id="SSF53850">
    <property type="entry name" value="Periplasmic binding protein-like II"/>
    <property type="match status" value="1"/>
</dbReference>
<dbReference type="GO" id="GO:0043565">
    <property type="term" value="F:sequence-specific DNA binding"/>
    <property type="evidence" value="ECO:0007669"/>
    <property type="project" value="TreeGrafter"/>
</dbReference>
<dbReference type="InterPro" id="IPR036388">
    <property type="entry name" value="WH-like_DNA-bd_sf"/>
</dbReference>
<evidence type="ECO:0000256" key="1">
    <source>
        <dbReference type="ARBA" id="ARBA00009437"/>
    </source>
</evidence>
<dbReference type="Proteomes" id="UP000693972">
    <property type="component" value="Unassembled WGS sequence"/>
</dbReference>
<sequence>MWDDLALFSAVARQGSLTAAAAQTGSSAATLSRRMKALEAAMDRPLFLHGRDGYALTPAGRELLSRTERMEAAAADIEVWRSQRPGKRAVRISAGTWTSKLLARGFQDIWQPTFDWVPEFLSGELFQDIARRQIDIGIRNRRPDQPWLAGRRTGTVEFAVYGLDASVTGWIGASGDRSGTPTARWLEANHADQIATRANDAVLAVAMAKAGIGRVILPTFMAPMIAPLMQLDDPIHELTHEQWLVCHHEGRHDPPVRHALTALAQFLSAR</sequence>
<comment type="similarity">
    <text evidence="1">Belongs to the LysR transcriptional regulatory family.</text>
</comment>
<dbReference type="GO" id="GO:0003700">
    <property type="term" value="F:DNA-binding transcription factor activity"/>
    <property type="evidence" value="ECO:0007669"/>
    <property type="project" value="InterPro"/>
</dbReference>
<feature type="domain" description="HTH lysR-type" evidence="2">
    <location>
        <begin position="1"/>
        <end position="57"/>
    </location>
</feature>
<dbReference type="Gene3D" id="1.10.10.10">
    <property type="entry name" value="Winged helix-like DNA-binding domain superfamily/Winged helix DNA-binding domain"/>
    <property type="match status" value="1"/>
</dbReference>
<dbReference type="PROSITE" id="PS50931">
    <property type="entry name" value="HTH_LYSR"/>
    <property type="match status" value="1"/>
</dbReference>
<dbReference type="InterPro" id="IPR058163">
    <property type="entry name" value="LysR-type_TF_proteobact-type"/>
</dbReference>
<evidence type="ECO:0000313" key="3">
    <source>
        <dbReference type="EMBL" id="MBY4892368.1"/>
    </source>
</evidence>